<dbReference type="Pfam" id="PF08281">
    <property type="entry name" value="Sigma70_r4_2"/>
    <property type="match status" value="1"/>
</dbReference>
<keyword evidence="4" id="KW-0804">Transcription</keyword>
<dbReference type="GO" id="GO:0003677">
    <property type="term" value="F:DNA binding"/>
    <property type="evidence" value="ECO:0007669"/>
    <property type="project" value="InterPro"/>
</dbReference>
<evidence type="ECO:0000313" key="7">
    <source>
        <dbReference type="EMBL" id="PZR53568.1"/>
    </source>
</evidence>
<dbReference type="NCBIfam" id="TIGR02937">
    <property type="entry name" value="sigma70-ECF"/>
    <property type="match status" value="1"/>
</dbReference>
<dbReference type="InterPro" id="IPR013325">
    <property type="entry name" value="RNA_pol_sigma_r2"/>
</dbReference>
<protein>
    <submittedName>
        <fullName evidence="7">RNA polymerase subunit sigma-24</fullName>
    </submittedName>
</protein>
<dbReference type="InterPro" id="IPR013324">
    <property type="entry name" value="RNA_pol_sigma_r3/r4-like"/>
</dbReference>
<dbReference type="Proteomes" id="UP000248783">
    <property type="component" value="Unassembled WGS sequence"/>
</dbReference>
<dbReference type="PANTHER" id="PTHR43133:SF25">
    <property type="entry name" value="RNA POLYMERASE SIGMA FACTOR RFAY-RELATED"/>
    <property type="match status" value="1"/>
</dbReference>
<evidence type="ECO:0000256" key="1">
    <source>
        <dbReference type="ARBA" id="ARBA00010641"/>
    </source>
</evidence>
<sequence length="168" mass="18896">MVRVRSRAEDVVAANAEDVLRYLRRRAEDDDAADLLAETLTTAWRRAAMMPADPVEARMWLFGVAHRTLLNHQRGARRRLRLADRLRDVLATTGHAPPADSGVEVRDAVSRLDPDLAELVRLVHWEGFTLAQVAEVVGMPASTVRNRYQRAKQELREALQAPAASLRE</sequence>
<dbReference type="Gene3D" id="1.10.1740.10">
    <property type="match status" value="1"/>
</dbReference>
<dbReference type="InterPro" id="IPR039425">
    <property type="entry name" value="RNA_pol_sigma-70-like"/>
</dbReference>
<dbReference type="GO" id="GO:0006352">
    <property type="term" value="P:DNA-templated transcription initiation"/>
    <property type="evidence" value="ECO:0007669"/>
    <property type="project" value="InterPro"/>
</dbReference>
<feature type="domain" description="RNA polymerase sigma-70 region 2" evidence="5">
    <location>
        <begin position="12"/>
        <end position="79"/>
    </location>
</feature>
<evidence type="ECO:0000256" key="3">
    <source>
        <dbReference type="ARBA" id="ARBA00023082"/>
    </source>
</evidence>
<evidence type="ECO:0000313" key="8">
    <source>
        <dbReference type="Proteomes" id="UP000248783"/>
    </source>
</evidence>
<dbReference type="Gene3D" id="1.10.10.10">
    <property type="entry name" value="Winged helix-like DNA-binding domain superfamily/Winged helix DNA-binding domain"/>
    <property type="match status" value="1"/>
</dbReference>
<dbReference type="GO" id="GO:0016987">
    <property type="term" value="F:sigma factor activity"/>
    <property type="evidence" value="ECO:0007669"/>
    <property type="project" value="UniProtKB-KW"/>
</dbReference>
<dbReference type="InterPro" id="IPR013249">
    <property type="entry name" value="RNA_pol_sigma70_r4_t2"/>
</dbReference>
<evidence type="ECO:0000256" key="2">
    <source>
        <dbReference type="ARBA" id="ARBA00023015"/>
    </source>
</evidence>
<comment type="caution">
    <text evidence="7">The sequence shown here is derived from an EMBL/GenBank/DDBJ whole genome shotgun (WGS) entry which is preliminary data.</text>
</comment>
<evidence type="ECO:0000259" key="5">
    <source>
        <dbReference type="Pfam" id="PF04542"/>
    </source>
</evidence>
<evidence type="ECO:0000259" key="6">
    <source>
        <dbReference type="Pfam" id="PF08281"/>
    </source>
</evidence>
<organism evidence="7 8">
    <name type="scientific">Xylanimonas oleitrophica</name>
    <dbReference type="NCBI Taxonomy" id="2607479"/>
    <lineage>
        <taxon>Bacteria</taxon>
        <taxon>Bacillati</taxon>
        <taxon>Actinomycetota</taxon>
        <taxon>Actinomycetes</taxon>
        <taxon>Micrococcales</taxon>
        <taxon>Promicromonosporaceae</taxon>
        <taxon>Xylanimonas</taxon>
    </lineage>
</organism>
<dbReference type="EMBL" id="QKWH01000004">
    <property type="protein sequence ID" value="PZR53568.1"/>
    <property type="molecule type" value="Genomic_DNA"/>
</dbReference>
<reference evidence="7 8" key="1">
    <citation type="submission" date="2018-06" db="EMBL/GenBank/DDBJ databases">
        <title>Whole genome sequencing of a novel hydrocarbon degrading bacterial strain, PW21 isolated from oil contaminated produced water sample.</title>
        <authorList>
            <person name="Nagkirti P."/>
            <person name="Shaikh A."/>
            <person name="Gowdaman V."/>
            <person name="Engineer A.E."/>
            <person name="Dagar S."/>
            <person name="Dhakephalkar P.K."/>
        </authorList>
    </citation>
    <scope>NUCLEOTIDE SEQUENCE [LARGE SCALE GENOMIC DNA]</scope>
    <source>
        <strain evidence="7 8">PW21</strain>
    </source>
</reference>
<evidence type="ECO:0000256" key="4">
    <source>
        <dbReference type="ARBA" id="ARBA00023163"/>
    </source>
</evidence>
<dbReference type="CDD" id="cd06171">
    <property type="entry name" value="Sigma70_r4"/>
    <property type="match status" value="1"/>
</dbReference>
<dbReference type="SUPFAM" id="SSF88659">
    <property type="entry name" value="Sigma3 and sigma4 domains of RNA polymerase sigma factors"/>
    <property type="match status" value="1"/>
</dbReference>
<keyword evidence="8" id="KW-1185">Reference proteome</keyword>
<accession>A0A2W5XTV1</accession>
<dbReference type="InterPro" id="IPR007627">
    <property type="entry name" value="RNA_pol_sigma70_r2"/>
</dbReference>
<dbReference type="InterPro" id="IPR014284">
    <property type="entry name" value="RNA_pol_sigma-70_dom"/>
</dbReference>
<comment type="similarity">
    <text evidence="1">Belongs to the sigma-70 factor family. ECF subfamily.</text>
</comment>
<keyword evidence="3" id="KW-0731">Sigma factor</keyword>
<dbReference type="SUPFAM" id="SSF88946">
    <property type="entry name" value="Sigma2 domain of RNA polymerase sigma factors"/>
    <property type="match status" value="1"/>
</dbReference>
<feature type="domain" description="RNA polymerase sigma factor 70 region 4 type 2" evidence="6">
    <location>
        <begin position="104"/>
        <end position="155"/>
    </location>
</feature>
<gene>
    <name evidence="7" type="ORF">DNL40_07825</name>
</gene>
<proteinExistence type="inferred from homology"/>
<name>A0A2W5XTV1_9MICO</name>
<keyword evidence="2" id="KW-0805">Transcription regulation</keyword>
<dbReference type="InterPro" id="IPR036388">
    <property type="entry name" value="WH-like_DNA-bd_sf"/>
</dbReference>
<dbReference type="Pfam" id="PF04542">
    <property type="entry name" value="Sigma70_r2"/>
    <property type="match status" value="1"/>
</dbReference>
<dbReference type="PANTHER" id="PTHR43133">
    <property type="entry name" value="RNA POLYMERASE ECF-TYPE SIGMA FACTO"/>
    <property type="match status" value="1"/>
</dbReference>
<dbReference type="AlphaFoldDB" id="A0A2W5XTV1"/>